<dbReference type="Proteomes" id="UP001066276">
    <property type="component" value="Chromosome 6"/>
</dbReference>
<feature type="region of interest" description="Disordered" evidence="2">
    <location>
        <begin position="59"/>
        <end position="163"/>
    </location>
</feature>
<name>A0AAV7QFQ1_PLEWA</name>
<keyword evidence="4" id="KW-1185">Reference proteome</keyword>
<sequence>MSRVNCDNPSLHNSLLVGPQLELPLVITPDAGQSETPVQGSPAALFNRDKILGEALTRGWCNEEEQNDRSKDETPQCSAATGQEPTGAANLHSTACDAQERTSRDQTQPTSANEKPTEDESLLSSADERPHEGKPLLSSPNETPYQDKASKRSTAEGEEQQGGEKALLNTLNHRHFLVNFGNSVPGSSPGPITSQPKDQYLMQKLELDATTACAPLLRKDPIIISEPGRGKPSTANGVLPPLQPVVTRPQKTHGKLQSHPSLNSQSSKRSKGSSKSSSSQLQSAAQEDCCAHCILACLFSHDLTKKRCCTELSTRERKEVQTRNSLSSRRAYTTTAA</sequence>
<comment type="caution">
    <text evidence="3">The sequence shown here is derived from an EMBL/GenBank/DDBJ whole genome shotgun (WGS) entry which is preliminary data.</text>
</comment>
<accession>A0AAV7QFQ1</accession>
<feature type="compositionally biased region" description="Polar residues" evidence="2">
    <location>
        <begin position="105"/>
        <end position="114"/>
    </location>
</feature>
<feature type="compositionally biased region" description="Low complexity" evidence="2">
    <location>
        <begin position="261"/>
        <end position="279"/>
    </location>
</feature>
<proteinExistence type="inferred from homology"/>
<evidence type="ECO:0000256" key="1">
    <source>
        <dbReference type="ARBA" id="ARBA00025778"/>
    </source>
</evidence>
<dbReference type="AlphaFoldDB" id="A0AAV7QFQ1"/>
<dbReference type="InterPro" id="IPR026134">
    <property type="entry name" value="MDFI/MDFIC"/>
</dbReference>
<dbReference type="EMBL" id="JANPWB010000010">
    <property type="protein sequence ID" value="KAJ1137899.1"/>
    <property type="molecule type" value="Genomic_DNA"/>
</dbReference>
<feature type="compositionally biased region" description="Polar residues" evidence="2">
    <location>
        <begin position="75"/>
        <end position="84"/>
    </location>
</feature>
<dbReference type="GO" id="GO:0010468">
    <property type="term" value="P:regulation of gene expression"/>
    <property type="evidence" value="ECO:0007669"/>
    <property type="project" value="UniProtKB-ARBA"/>
</dbReference>
<evidence type="ECO:0000256" key="2">
    <source>
        <dbReference type="SAM" id="MobiDB-lite"/>
    </source>
</evidence>
<dbReference type="PANTHER" id="PTHR15304">
    <property type="entry name" value="MYOD FAMILY INHIBITOR"/>
    <property type="match status" value="1"/>
</dbReference>
<protein>
    <submittedName>
        <fullName evidence="3">Uncharacterized protein</fullName>
    </submittedName>
</protein>
<dbReference type="Pfam" id="PF15316">
    <property type="entry name" value="MDFI"/>
    <property type="match status" value="1"/>
</dbReference>
<feature type="region of interest" description="Disordered" evidence="2">
    <location>
        <begin position="224"/>
        <end position="279"/>
    </location>
</feature>
<evidence type="ECO:0000313" key="4">
    <source>
        <dbReference type="Proteomes" id="UP001066276"/>
    </source>
</evidence>
<reference evidence="3" key="1">
    <citation type="journal article" date="2022" name="bioRxiv">
        <title>Sequencing and chromosome-scale assembly of the giantPleurodeles waltlgenome.</title>
        <authorList>
            <person name="Brown T."/>
            <person name="Elewa A."/>
            <person name="Iarovenko S."/>
            <person name="Subramanian E."/>
            <person name="Araus A.J."/>
            <person name="Petzold A."/>
            <person name="Susuki M."/>
            <person name="Suzuki K.-i.T."/>
            <person name="Hayashi T."/>
            <person name="Toyoda A."/>
            <person name="Oliveira C."/>
            <person name="Osipova E."/>
            <person name="Leigh N.D."/>
            <person name="Simon A."/>
            <person name="Yun M.H."/>
        </authorList>
    </citation>
    <scope>NUCLEOTIDE SEQUENCE</scope>
    <source>
        <strain evidence="3">20211129_DDA</strain>
        <tissue evidence="3">Liver</tissue>
    </source>
</reference>
<comment type="similarity">
    <text evidence="1">Belongs to the MDFI family.</text>
</comment>
<dbReference type="PANTHER" id="PTHR15304:SF1">
    <property type="entry name" value="MYOD FAMILY INHIBITOR"/>
    <property type="match status" value="1"/>
</dbReference>
<organism evidence="3 4">
    <name type="scientific">Pleurodeles waltl</name>
    <name type="common">Iberian ribbed newt</name>
    <dbReference type="NCBI Taxonomy" id="8319"/>
    <lineage>
        <taxon>Eukaryota</taxon>
        <taxon>Metazoa</taxon>
        <taxon>Chordata</taxon>
        <taxon>Craniata</taxon>
        <taxon>Vertebrata</taxon>
        <taxon>Euteleostomi</taxon>
        <taxon>Amphibia</taxon>
        <taxon>Batrachia</taxon>
        <taxon>Caudata</taxon>
        <taxon>Salamandroidea</taxon>
        <taxon>Salamandridae</taxon>
        <taxon>Pleurodelinae</taxon>
        <taxon>Pleurodeles</taxon>
    </lineage>
</organism>
<gene>
    <name evidence="3" type="ORF">NDU88_004295</name>
</gene>
<evidence type="ECO:0000313" key="3">
    <source>
        <dbReference type="EMBL" id="KAJ1137899.1"/>
    </source>
</evidence>